<evidence type="ECO:0000313" key="1">
    <source>
        <dbReference type="EMBL" id="NNG41058.1"/>
    </source>
</evidence>
<dbReference type="SUPFAM" id="SSF53213">
    <property type="entry name" value="LigB-like"/>
    <property type="match status" value="1"/>
</dbReference>
<comment type="caution">
    <text evidence="1">The sequence shown here is derived from an EMBL/GenBank/DDBJ whole genome shotgun (WGS) entry which is preliminary data.</text>
</comment>
<organism evidence="1 2">
    <name type="scientific">Flexivirga aerilata</name>
    <dbReference type="NCBI Taxonomy" id="1656889"/>
    <lineage>
        <taxon>Bacteria</taxon>
        <taxon>Bacillati</taxon>
        <taxon>Actinomycetota</taxon>
        <taxon>Actinomycetes</taxon>
        <taxon>Micrococcales</taxon>
        <taxon>Dermacoccaceae</taxon>
        <taxon>Flexivirga</taxon>
    </lineage>
</organism>
<name>A0A849AP11_9MICO</name>
<proteinExistence type="predicted"/>
<protein>
    <submittedName>
        <fullName evidence="1">Uncharacterized protein</fullName>
    </submittedName>
</protein>
<accession>A0A849AP11</accession>
<dbReference type="AlphaFoldDB" id="A0A849AP11"/>
<dbReference type="RefSeq" id="WP_171158000.1">
    <property type="nucleotide sequence ID" value="NZ_JABENB010000003.1"/>
</dbReference>
<evidence type="ECO:0000313" key="2">
    <source>
        <dbReference type="Proteomes" id="UP000557772"/>
    </source>
</evidence>
<sequence length="230" mass="23643">MLRRAVIVPDAPALVPALGGAGSPTLQAVRDAMIRAVGDPGDPGGRWTAVGPGERTRLIDAGTGARLTAYGREGELGLSEAPSAHEDNPEPTLLVAAWLRETARLPGMTVQLVGPDASAEECAVLGKQLAADTDTLLVLGSGSFTWEPGDGTDHSDHPVDTAVRRALAGGDTAPLCALDATECAGVHAGGRAPWQVLAGAVDGARVTADLLYSDAPFGVRYHVATWDLTR</sequence>
<dbReference type="Proteomes" id="UP000557772">
    <property type="component" value="Unassembled WGS sequence"/>
</dbReference>
<gene>
    <name evidence="1" type="ORF">HJ588_17505</name>
</gene>
<dbReference type="EMBL" id="JABENB010000003">
    <property type="protein sequence ID" value="NNG41058.1"/>
    <property type="molecule type" value="Genomic_DNA"/>
</dbReference>
<reference evidence="1 2" key="1">
    <citation type="submission" date="2020-05" db="EMBL/GenBank/DDBJ databases">
        <title>Flexivirga sp. ID2601S isolated from air conditioner.</title>
        <authorList>
            <person name="Kim D.H."/>
        </authorList>
    </citation>
    <scope>NUCLEOTIDE SEQUENCE [LARGE SCALE GENOMIC DNA]</scope>
    <source>
        <strain evidence="1 2">ID2601S</strain>
    </source>
</reference>
<keyword evidence="2" id="KW-1185">Reference proteome</keyword>
<dbReference type="Gene3D" id="3.40.830.10">
    <property type="entry name" value="LigB-like"/>
    <property type="match status" value="1"/>
</dbReference>